<dbReference type="GO" id="GO:0005829">
    <property type="term" value="C:cytosol"/>
    <property type="evidence" value="ECO:0007669"/>
    <property type="project" value="TreeGrafter"/>
</dbReference>
<dbReference type="Proteomes" id="UP000019151">
    <property type="component" value="Chromosome"/>
</dbReference>
<protein>
    <recommendedName>
        <fullName evidence="2">ATP-dependent dethiobiotin synthetase BioD</fullName>
        <ecNumber evidence="2">6.3.3.3</ecNumber>
    </recommendedName>
    <alternativeName>
        <fullName evidence="2">DTB synthetase</fullName>
        <shortName evidence="2">DTBS</shortName>
    </alternativeName>
    <alternativeName>
        <fullName evidence="2">Dethiobiotin synthase</fullName>
    </alternativeName>
</protein>
<feature type="binding site" evidence="2">
    <location>
        <position position="54"/>
    </location>
    <ligand>
        <name>Mg(2+)</name>
        <dbReference type="ChEBI" id="CHEBI:18420"/>
    </ligand>
</feature>
<feature type="binding site" evidence="2">
    <location>
        <position position="19"/>
    </location>
    <ligand>
        <name>Mg(2+)</name>
        <dbReference type="ChEBI" id="CHEBI:18420"/>
    </ligand>
</feature>
<dbReference type="EMBL" id="CP007128">
    <property type="protein sequence ID" value="AHG92027.1"/>
    <property type="molecule type" value="Genomic_DNA"/>
</dbReference>
<keyword evidence="4" id="KW-1185">Reference proteome</keyword>
<dbReference type="NCBIfam" id="TIGR00347">
    <property type="entry name" value="bioD"/>
    <property type="match status" value="1"/>
</dbReference>
<comment type="subunit">
    <text evidence="2">Homodimer.</text>
</comment>
<dbReference type="KEGG" id="gba:J421_4490"/>
<dbReference type="STRING" id="861299.J421_4490"/>
<keyword evidence="2" id="KW-0067">ATP-binding</keyword>
<comment type="subcellular location">
    <subcellularLocation>
        <location evidence="2">Cytoplasm</location>
    </subcellularLocation>
</comment>
<evidence type="ECO:0000313" key="3">
    <source>
        <dbReference type="EMBL" id="AHG92027.1"/>
    </source>
</evidence>
<dbReference type="EC" id="6.3.3.3" evidence="2"/>
<proteinExistence type="inferred from homology"/>
<feature type="binding site" evidence="2">
    <location>
        <begin position="15"/>
        <end position="20"/>
    </location>
    <ligand>
        <name>ATP</name>
        <dbReference type="ChEBI" id="CHEBI:30616"/>
    </ligand>
</feature>
<dbReference type="AlphaFoldDB" id="W0RNF2"/>
<comment type="similarity">
    <text evidence="2">Belongs to the dethiobiotin synthetase family.</text>
</comment>
<dbReference type="GO" id="GO:0000287">
    <property type="term" value="F:magnesium ion binding"/>
    <property type="evidence" value="ECO:0007669"/>
    <property type="project" value="UniProtKB-UniRule"/>
</dbReference>
<comment type="cofactor">
    <cofactor evidence="2">
        <name>Mg(2+)</name>
        <dbReference type="ChEBI" id="CHEBI:18420"/>
    </cofactor>
</comment>
<feature type="binding site" evidence="2">
    <location>
        <position position="54"/>
    </location>
    <ligand>
        <name>ATP</name>
        <dbReference type="ChEBI" id="CHEBI:30616"/>
    </ligand>
</feature>
<dbReference type="GO" id="GO:0005524">
    <property type="term" value="F:ATP binding"/>
    <property type="evidence" value="ECO:0007669"/>
    <property type="project" value="UniProtKB-UniRule"/>
</dbReference>
<feature type="binding site" evidence="2">
    <location>
        <position position="115"/>
    </location>
    <ligand>
        <name>Mg(2+)</name>
        <dbReference type="ChEBI" id="CHEBI:18420"/>
    </ligand>
</feature>
<name>W0RNF2_9BACT</name>
<keyword evidence="2" id="KW-0963">Cytoplasm</keyword>
<gene>
    <name evidence="2" type="primary">bioD</name>
    <name evidence="3" type="ORF">J421_4490</name>
</gene>
<dbReference type="InterPro" id="IPR004472">
    <property type="entry name" value="DTB_synth_BioD"/>
</dbReference>
<dbReference type="PIRSF" id="PIRSF006755">
    <property type="entry name" value="DTB_synth"/>
    <property type="match status" value="1"/>
</dbReference>
<dbReference type="SUPFAM" id="SSF52540">
    <property type="entry name" value="P-loop containing nucleoside triphosphate hydrolases"/>
    <property type="match status" value="1"/>
</dbReference>
<reference evidence="3 4" key="1">
    <citation type="journal article" date="2014" name="Genome Announc.">
        <title>Genome Sequence and Methylome of Soil Bacterium Gemmatirosa kalamazoonensis KBS708T, a Member of the Rarely Cultivated Gemmatimonadetes Phylum.</title>
        <authorList>
            <person name="Debruyn J.M."/>
            <person name="Radosevich M."/>
            <person name="Wommack K.E."/>
            <person name="Polson S.W."/>
            <person name="Hauser L.J."/>
            <person name="Fawaz M.N."/>
            <person name="Korlach J."/>
            <person name="Tsai Y.C."/>
        </authorList>
    </citation>
    <scope>NUCLEOTIDE SEQUENCE [LARGE SCALE GENOMIC DNA]</scope>
    <source>
        <strain evidence="3 4">KBS708</strain>
    </source>
</reference>
<dbReference type="CDD" id="cd03109">
    <property type="entry name" value="DTBS"/>
    <property type="match status" value="1"/>
</dbReference>
<dbReference type="HOGENOM" id="CLU_072551_0_0_0"/>
<dbReference type="Pfam" id="PF13500">
    <property type="entry name" value="AAA_26"/>
    <property type="match status" value="1"/>
</dbReference>
<feature type="binding site" evidence="2">
    <location>
        <begin position="115"/>
        <end position="118"/>
    </location>
    <ligand>
        <name>ATP</name>
        <dbReference type="ChEBI" id="CHEBI:30616"/>
    </ligand>
</feature>
<feature type="binding site" evidence="2">
    <location>
        <begin position="205"/>
        <end position="207"/>
    </location>
    <ligand>
        <name>ATP</name>
        <dbReference type="ChEBI" id="CHEBI:30616"/>
    </ligand>
</feature>
<dbReference type="RefSeq" id="WP_025413458.1">
    <property type="nucleotide sequence ID" value="NZ_CP007128.1"/>
</dbReference>
<comment type="caution">
    <text evidence="2">Lacks conserved residue(s) required for the propagation of feature annotation.</text>
</comment>
<dbReference type="HAMAP" id="MF_00336">
    <property type="entry name" value="BioD"/>
    <property type="match status" value="1"/>
</dbReference>
<feature type="binding site" evidence="2">
    <location>
        <position position="44"/>
    </location>
    <ligand>
        <name>substrate</name>
    </ligand>
</feature>
<evidence type="ECO:0000256" key="2">
    <source>
        <dbReference type="HAMAP-Rule" id="MF_00336"/>
    </source>
</evidence>
<keyword evidence="2" id="KW-0436">Ligase</keyword>
<dbReference type="FunCoup" id="W0RNF2">
    <property type="interactions" value="231"/>
</dbReference>
<dbReference type="GO" id="GO:0009102">
    <property type="term" value="P:biotin biosynthetic process"/>
    <property type="evidence" value="ECO:0007669"/>
    <property type="project" value="UniProtKB-UniRule"/>
</dbReference>
<accession>W0RNF2</accession>
<dbReference type="Gene3D" id="3.40.50.300">
    <property type="entry name" value="P-loop containing nucleotide triphosphate hydrolases"/>
    <property type="match status" value="1"/>
</dbReference>
<evidence type="ECO:0000256" key="1">
    <source>
        <dbReference type="ARBA" id="ARBA00022756"/>
    </source>
</evidence>
<dbReference type="PANTHER" id="PTHR43210">
    <property type="entry name" value="DETHIOBIOTIN SYNTHETASE"/>
    <property type="match status" value="1"/>
</dbReference>
<dbReference type="InterPro" id="IPR027417">
    <property type="entry name" value="P-loop_NTPase"/>
</dbReference>
<dbReference type="eggNOG" id="COG0132">
    <property type="taxonomic scope" value="Bacteria"/>
</dbReference>
<keyword evidence="2" id="KW-0547">Nucleotide-binding</keyword>
<keyword evidence="2" id="KW-0479">Metal-binding</keyword>
<sequence>MSRVVRLAVTGTDTGVGKTVTACALVAALRARGLAVGVMKPVETGVAARDGSTDAERLRWAAGETDPLALVCPHTFEEPLAPWLAAERAGRPLDIATLDVALAQVGRVRDVVVVEGAGGLLVPFTRELSFADLVSRWALDVIVVAANRLGVLNHTLLTVREATRRGLVVRAVALVDAADDGGVAERTNPDALAALVAPVPVVRVPRLDERALHDARALADAGAALADLVAGRIAPTTAP</sequence>
<dbReference type="UniPathway" id="UPA00078">
    <property type="reaction ID" value="UER00161"/>
</dbReference>
<comment type="catalytic activity">
    <reaction evidence="2">
        <text>(7R,8S)-7,8-diammoniononanoate + CO2 + ATP = (4R,5S)-dethiobiotin + ADP + phosphate + 3 H(+)</text>
        <dbReference type="Rhea" id="RHEA:15805"/>
        <dbReference type="ChEBI" id="CHEBI:15378"/>
        <dbReference type="ChEBI" id="CHEBI:16526"/>
        <dbReference type="ChEBI" id="CHEBI:30616"/>
        <dbReference type="ChEBI" id="CHEBI:43474"/>
        <dbReference type="ChEBI" id="CHEBI:149469"/>
        <dbReference type="ChEBI" id="CHEBI:149473"/>
        <dbReference type="ChEBI" id="CHEBI:456216"/>
        <dbReference type="EC" id="6.3.3.3"/>
    </reaction>
</comment>
<evidence type="ECO:0000313" key="4">
    <source>
        <dbReference type="Proteomes" id="UP000019151"/>
    </source>
</evidence>
<keyword evidence="2" id="KW-0460">Magnesium</keyword>
<dbReference type="PATRIC" id="fig|861299.3.peg.4545"/>
<organism evidence="3 4">
    <name type="scientific">Gemmatirosa kalamazoonensis</name>
    <dbReference type="NCBI Taxonomy" id="861299"/>
    <lineage>
        <taxon>Bacteria</taxon>
        <taxon>Pseudomonadati</taxon>
        <taxon>Gemmatimonadota</taxon>
        <taxon>Gemmatimonadia</taxon>
        <taxon>Gemmatimonadales</taxon>
        <taxon>Gemmatimonadaceae</taxon>
        <taxon>Gemmatirosa</taxon>
    </lineage>
</organism>
<feature type="active site" evidence="2">
    <location>
        <position position="40"/>
    </location>
</feature>
<dbReference type="OrthoDB" id="9802097at2"/>
<dbReference type="InParanoid" id="W0RNF2"/>
<comment type="pathway">
    <text evidence="2">Cofactor biosynthesis; biotin biosynthesis; biotin from 7,8-diaminononanoate: step 1/2.</text>
</comment>
<comment type="function">
    <text evidence="2">Catalyzes a mechanistically unusual reaction, the ATP-dependent insertion of CO2 between the N7 and N8 nitrogen atoms of 7,8-diaminopelargonic acid (DAPA, also called 7,8-diammoniononanoate) to form a ureido ring.</text>
</comment>
<dbReference type="PANTHER" id="PTHR43210:SF5">
    <property type="entry name" value="DETHIOBIOTIN SYNTHETASE"/>
    <property type="match status" value="1"/>
</dbReference>
<feature type="binding site" evidence="2">
    <location>
        <begin position="175"/>
        <end position="176"/>
    </location>
    <ligand>
        <name>ATP</name>
        <dbReference type="ChEBI" id="CHEBI:30616"/>
    </ligand>
</feature>
<keyword evidence="1 2" id="KW-0093">Biotin biosynthesis</keyword>
<dbReference type="GO" id="GO:0004141">
    <property type="term" value="F:dethiobiotin synthase activity"/>
    <property type="evidence" value="ECO:0007669"/>
    <property type="project" value="UniProtKB-UniRule"/>
</dbReference>